<feature type="transmembrane region" description="Helical" evidence="1">
    <location>
        <begin position="54"/>
        <end position="78"/>
    </location>
</feature>
<dbReference type="VEuPathDB" id="MicrosporidiaDB:TUBRATIS_20060"/>
<organism evidence="2 3">
    <name type="scientific">Tubulinosema ratisbonensis</name>
    <dbReference type="NCBI Taxonomy" id="291195"/>
    <lineage>
        <taxon>Eukaryota</taxon>
        <taxon>Fungi</taxon>
        <taxon>Fungi incertae sedis</taxon>
        <taxon>Microsporidia</taxon>
        <taxon>Tubulinosematoidea</taxon>
        <taxon>Tubulinosematidae</taxon>
        <taxon>Tubulinosema</taxon>
    </lineage>
</organism>
<evidence type="ECO:0000313" key="2">
    <source>
        <dbReference type="EMBL" id="RVD91542.1"/>
    </source>
</evidence>
<reference evidence="2 3" key="1">
    <citation type="submission" date="2018-10" db="EMBL/GenBank/DDBJ databases">
        <title>Draft genome sequence of the microsporidian Tubulinosema ratisbonensis.</title>
        <authorList>
            <person name="Polonais V."/>
            <person name="Peyretaillade E."/>
            <person name="Niehus S."/>
            <person name="Wawrzyniak I."/>
            <person name="Franchet A."/>
            <person name="Gaspin C."/>
            <person name="Reichstadt M."/>
            <person name="Belser C."/>
            <person name="Labadie K."/>
            <person name="Delbac F."/>
            <person name="Ferrandon D."/>
        </authorList>
    </citation>
    <scope>NUCLEOTIDE SEQUENCE [LARGE SCALE GENOMIC DNA]</scope>
    <source>
        <strain evidence="2 3">Franzen</strain>
    </source>
</reference>
<feature type="transmembrane region" description="Helical" evidence="1">
    <location>
        <begin position="29"/>
        <end position="48"/>
    </location>
</feature>
<proteinExistence type="predicted"/>
<sequence length="276" mass="32971">MRKRGESSLKKSQPTVFYFIKKYPKDNKIPLICWYDCTTQLIYLLYIISNNLKIITFFEALLLFFSIFILVMLLRTVYIGTNHKFSVQKFFINFKNTLSMITFLHFVIQSIYLINTIYQFTFHKIIKFYDDKFVFLIFMILNIYAIILLLCILNELKDFYGLCSNLKKSHVNVKIMIIIPKKLFFFVLSIAILILFMYCWSAISTKNFLMFYLTFLYYLNCNAVCMFIRLSGKKEIIKDTFDSDLISKVFSFLSVVFVLYFENISLYLQSELKYGF</sequence>
<dbReference type="AlphaFoldDB" id="A0A437AKC9"/>
<feature type="transmembrane region" description="Helical" evidence="1">
    <location>
        <begin position="133"/>
        <end position="153"/>
    </location>
</feature>
<feature type="transmembrane region" description="Helical" evidence="1">
    <location>
        <begin position="98"/>
        <end position="121"/>
    </location>
</feature>
<name>A0A437AKC9_9MICR</name>
<dbReference type="EMBL" id="RCSS01000489">
    <property type="protein sequence ID" value="RVD91542.1"/>
    <property type="molecule type" value="Genomic_DNA"/>
</dbReference>
<accession>A0A437AKC9</accession>
<feature type="transmembrane region" description="Helical" evidence="1">
    <location>
        <begin position="249"/>
        <end position="268"/>
    </location>
</feature>
<protein>
    <submittedName>
        <fullName evidence="2">Uncharacterized protein</fullName>
    </submittedName>
</protein>
<dbReference type="Proteomes" id="UP000282876">
    <property type="component" value="Unassembled WGS sequence"/>
</dbReference>
<feature type="transmembrane region" description="Helical" evidence="1">
    <location>
        <begin position="183"/>
        <end position="203"/>
    </location>
</feature>
<keyword evidence="1" id="KW-0472">Membrane</keyword>
<keyword evidence="1" id="KW-0812">Transmembrane</keyword>
<evidence type="ECO:0000313" key="3">
    <source>
        <dbReference type="Proteomes" id="UP000282876"/>
    </source>
</evidence>
<feature type="transmembrane region" description="Helical" evidence="1">
    <location>
        <begin position="209"/>
        <end position="228"/>
    </location>
</feature>
<evidence type="ECO:0000256" key="1">
    <source>
        <dbReference type="SAM" id="Phobius"/>
    </source>
</evidence>
<comment type="caution">
    <text evidence="2">The sequence shown here is derived from an EMBL/GenBank/DDBJ whole genome shotgun (WGS) entry which is preliminary data.</text>
</comment>
<gene>
    <name evidence="2" type="ORF">TUBRATIS_20060</name>
</gene>
<keyword evidence="1" id="KW-1133">Transmembrane helix</keyword>
<keyword evidence="3" id="KW-1185">Reference proteome</keyword>